<sequence>MPGQTLMGIEETFDGWVRLADDAGWVFRGDCADGPALLPLGDLRAALAEPELSPAPGLQMFEVVGEEGVPVLREAAEDALALGRRSFGEFVLAEAQSYHGWLRLADGGGWAPCSTPQGARLLLRVRPDELQLAVPGTGSAWPDAAEDAAAAAAAAREAASRREALRQLEEAAVANSAVFFAALATARDHGVEKRDIARCHALRSSMGL</sequence>
<keyword evidence="2" id="KW-1185">Reference proteome</keyword>
<organism evidence="1 2">
    <name type="scientific">Prorocentrum cordatum</name>
    <dbReference type="NCBI Taxonomy" id="2364126"/>
    <lineage>
        <taxon>Eukaryota</taxon>
        <taxon>Sar</taxon>
        <taxon>Alveolata</taxon>
        <taxon>Dinophyceae</taxon>
        <taxon>Prorocentrales</taxon>
        <taxon>Prorocentraceae</taxon>
        <taxon>Prorocentrum</taxon>
    </lineage>
</organism>
<reference evidence="1" key="1">
    <citation type="submission" date="2023-10" db="EMBL/GenBank/DDBJ databases">
        <authorList>
            <person name="Chen Y."/>
            <person name="Shah S."/>
            <person name="Dougan E. K."/>
            <person name="Thang M."/>
            <person name="Chan C."/>
        </authorList>
    </citation>
    <scope>NUCLEOTIDE SEQUENCE [LARGE SCALE GENOMIC DNA]</scope>
</reference>
<protein>
    <submittedName>
        <fullName evidence="1">Uncharacterized protein</fullName>
    </submittedName>
</protein>
<name>A0ABN9PEU0_9DINO</name>
<gene>
    <name evidence="1" type="ORF">PCOR1329_LOCUS2310</name>
</gene>
<accession>A0ABN9PEU0</accession>
<comment type="caution">
    <text evidence="1">The sequence shown here is derived from an EMBL/GenBank/DDBJ whole genome shotgun (WGS) entry which is preliminary data.</text>
</comment>
<dbReference type="Proteomes" id="UP001189429">
    <property type="component" value="Unassembled WGS sequence"/>
</dbReference>
<evidence type="ECO:0000313" key="2">
    <source>
        <dbReference type="Proteomes" id="UP001189429"/>
    </source>
</evidence>
<proteinExistence type="predicted"/>
<dbReference type="EMBL" id="CAUYUJ010000575">
    <property type="protein sequence ID" value="CAK0791416.1"/>
    <property type="molecule type" value="Genomic_DNA"/>
</dbReference>
<evidence type="ECO:0000313" key="1">
    <source>
        <dbReference type="EMBL" id="CAK0791416.1"/>
    </source>
</evidence>